<dbReference type="AlphaFoldDB" id="A0AAU9CF78"/>
<evidence type="ECO:0000313" key="1">
    <source>
        <dbReference type="EMBL" id="BDD10829.1"/>
    </source>
</evidence>
<sequence length="133" mass="15693">MAISKKNKSRIRINDNEYLWWVFEEQDQTEFDGFQVKVVCSNQTHFLKYGLQQPESNRKVVLALRDYTKLVHLSSPPKFENGNGIITKSGIYRMLKWCKNNDRQIQYALHGHNNDLAKKEKLLLLKELQKKLA</sequence>
<dbReference type="EMBL" id="AP025314">
    <property type="protein sequence ID" value="BDD10829.1"/>
    <property type="molecule type" value="Genomic_DNA"/>
</dbReference>
<proteinExistence type="predicted"/>
<gene>
    <name evidence="1" type="ORF">FUAX_32610</name>
</gene>
<organism evidence="1 2">
    <name type="scientific">Fulvitalea axinellae</name>
    <dbReference type="NCBI Taxonomy" id="1182444"/>
    <lineage>
        <taxon>Bacteria</taxon>
        <taxon>Pseudomonadati</taxon>
        <taxon>Bacteroidota</taxon>
        <taxon>Cytophagia</taxon>
        <taxon>Cytophagales</taxon>
        <taxon>Persicobacteraceae</taxon>
        <taxon>Fulvitalea</taxon>
    </lineage>
</organism>
<protein>
    <submittedName>
        <fullName evidence="1">Uncharacterized protein</fullName>
    </submittedName>
</protein>
<keyword evidence="2" id="KW-1185">Reference proteome</keyword>
<dbReference type="KEGG" id="fax:FUAX_32610"/>
<accession>A0AAU9CF78</accession>
<evidence type="ECO:0000313" key="2">
    <source>
        <dbReference type="Proteomes" id="UP001348817"/>
    </source>
</evidence>
<reference evidence="1 2" key="1">
    <citation type="submission" date="2021-12" db="EMBL/GenBank/DDBJ databases">
        <title>Genome sequencing of bacteria with rrn-lacking chromosome and rrn-plasmid.</title>
        <authorList>
            <person name="Anda M."/>
            <person name="Iwasaki W."/>
        </authorList>
    </citation>
    <scope>NUCLEOTIDE SEQUENCE [LARGE SCALE GENOMIC DNA]</scope>
    <source>
        <strain evidence="1 2">DSM 100852</strain>
    </source>
</reference>
<name>A0AAU9CF78_9BACT</name>
<dbReference type="RefSeq" id="WP_338392361.1">
    <property type="nucleotide sequence ID" value="NZ_AP025314.1"/>
</dbReference>
<dbReference type="Proteomes" id="UP001348817">
    <property type="component" value="Chromosome"/>
</dbReference>